<keyword evidence="11" id="KW-1208">Phospholipid metabolism</keyword>
<dbReference type="GO" id="GO:0006659">
    <property type="term" value="P:phosphatidylserine biosynthetic process"/>
    <property type="evidence" value="ECO:0007669"/>
    <property type="project" value="InterPro"/>
</dbReference>
<comment type="pathway">
    <text evidence="2">Lipid metabolism.</text>
</comment>
<sequence>MVVPAAAGLNGDSKPFAYPISDDLDENVMRKVELFSGAVIVVSLSVAYLPDHGVFKRPFKAVWRVMLGLALSYSIFLSYLLINYNREDAIHFLVWLDPSLGKPLPEKNYADNCELWDSSAANPLHNLWDRVDIFIACHLFGWMWKTIIIRDAALVWYLSILFEFIEISFRHLLPNFYECWWDSLLLDVLGCNALGIWLGMKVVRKLGLEEYDWGFPRGGWWSNHRKLLVFLFMTIFVELLDTTLFFIKFELWMPTSHWILISRTFFWAFYAPPCTTELYKVLQGKLESFPIYLTVGTIIQCLELGLCIKYGRGVFNESMPKNIRICWIIVWTIAIGRAIQLRIRESKTAKNGEACVNTNKKNPSKKYN</sequence>
<name>A0A7J6N3P4_PERCH</name>
<feature type="transmembrane region" description="Helical" evidence="13">
    <location>
        <begin position="227"/>
        <end position="247"/>
    </location>
</feature>
<organism evidence="14 15">
    <name type="scientific">Perkinsus chesapeaki</name>
    <name type="common">Clam parasite</name>
    <name type="synonym">Perkinsus andrewsi</name>
    <dbReference type="NCBI Taxonomy" id="330153"/>
    <lineage>
        <taxon>Eukaryota</taxon>
        <taxon>Sar</taxon>
        <taxon>Alveolata</taxon>
        <taxon>Perkinsozoa</taxon>
        <taxon>Perkinsea</taxon>
        <taxon>Perkinsida</taxon>
        <taxon>Perkinsidae</taxon>
        <taxon>Perkinsus</taxon>
    </lineage>
</organism>
<evidence type="ECO:0000256" key="5">
    <source>
        <dbReference type="ARBA" id="ARBA00022692"/>
    </source>
</evidence>
<protein>
    <recommendedName>
        <fullName evidence="16">Phosphatidylserine synthase 2</fullName>
    </recommendedName>
</protein>
<evidence type="ECO:0000256" key="1">
    <source>
        <dbReference type="ARBA" id="ARBA00004477"/>
    </source>
</evidence>
<gene>
    <name evidence="14" type="ORF">FOL47_000001</name>
</gene>
<keyword evidence="15" id="KW-1185">Reference proteome</keyword>
<feature type="transmembrane region" description="Helical" evidence="13">
    <location>
        <begin position="322"/>
        <end position="339"/>
    </location>
</feature>
<dbReference type="Proteomes" id="UP000591131">
    <property type="component" value="Unassembled WGS sequence"/>
</dbReference>
<dbReference type="PANTHER" id="PTHR15362:SF7">
    <property type="entry name" value="PHOSPHATIDYLSERINE SYNTHASE 2"/>
    <property type="match status" value="1"/>
</dbReference>
<keyword evidence="10" id="KW-0594">Phospholipid biosynthesis</keyword>
<evidence type="ECO:0000256" key="3">
    <source>
        <dbReference type="ARBA" id="ARBA00022516"/>
    </source>
</evidence>
<keyword evidence="8" id="KW-0443">Lipid metabolism</keyword>
<comment type="pathway">
    <text evidence="12">Phospholipid metabolism.</text>
</comment>
<keyword evidence="9 13" id="KW-0472">Membrane</keyword>
<dbReference type="GO" id="GO:0005789">
    <property type="term" value="C:endoplasmic reticulum membrane"/>
    <property type="evidence" value="ECO:0007669"/>
    <property type="project" value="UniProtKB-SubCell"/>
</dbReference>
<keyword evidence="5 13" id="KW-0812">Transmembrane</keyword>
<reference evidence="14 15" key="1">
    <citation type="submission" date="2020-04" db="EMBL/GenBank/DDBJ databases">
        <title>Perkinsus chesapeaki whole genome sequence.</title>
        <authorList>
            <person name="Bogema D.R."/>
        </authorList>
    </citation>
    <scope>NUCLEOTIDE SEQUENCE [LARGE SCALE GENOMIC DNA]</scope>
    <source>
        <strain evidence="14">ATCC PRA-425</strain>
    </source>
</reference>
<evidence type="ECO:0000256" key="11">
    <source>
        <dbReference type="ARBA" id="ARBA00023264"/>
    </source>
</evidence>
<dbReference type="EMBL" id="JAAPAO010000001">
    <property type="protein sequence ID" value="KAF4678274.1"/>
    <property type="molecule type" value="Genomic_DNA"/>
</dbReference>
<keyword evidence="3" id="KW-0444">Lipid biosynthesis</keyword>
<evidence type="ECO:0000313" key="15">
    <source>
        <dbReference type="Proteomes" id="UP000591131"/>
    </source>
</evidence>
<evidence type="ECO:0000256" key="7">
    <source>
        <dbReference type="ARBA" id="ARBA00022989"/>
    </source>
</evidence>
<dbReference type="GO" id="GO:0106245">
    <property type="term" value="F:L-serine-phosphatidylethanolamine phosphatidyltransferase activity"/>
    <property type="evidence" value="ECO:0007669"/>
    <property type="project" value="InterPro"/>
</dbReference>
<comment type="subcellular location">
    <subcellularLocation>
        <location evidence="1">Endoplasmic reticulum membrane</location>
        <topology evidence="1">Multi-pass membrane protein</topology>
    </subcellularLocation>
</comment>
<proteinExistence type="predicted"/>
<dbReference type="PANTHER" id="PTHR15362">
    <property type="entry name" value="PHOSPHATIDYLINOSITOL SYNTHASE"/>
    <property type="match status" value="1"/>
</dbReference>
<dbReference type="AlphaFoldDB" id="A0A7J6N3P4"/>
<comment type="caution">
    <text evidence="14">The sequence shown here is derived from an EMBL/GenBank/DDBJ whole genome shotgun (WGS) entry which is preliminary data.</text>
</comment>
<keyword evidence="7 13" id="KW-1133">Transmembrane helix</keyword>
<evidence type="ECO:0000313" key="14">
    <source>
        <dbReference type="EMBL" id="KAF4678274.1"/>
    </source>
</evidence>
<dbReference type="Pfam" id="PF03034">
    <property type="entry name" value="PSS"/>
    <property type="match status" value="2"/>
</dbReference>
<evidence type="ECO:0008006" key="16">
    <source>
        <dbReference type="Google" id="ProtNLM"/>
    </source>
</evidence>
<accession>A0A7J6N3P4</accession>
<evidence type="ECO:0000256" key="12">
    <source>
        <dbReference type="ARBA" id="ARBA00025707"/>
    </source>
</evidence>
<keyword evidence="6" id="KW-0256">Endoplasmic reticulum</keyword>
<feature type="transmembrane region" description="Helical" evidence="13">
    <location>
        <begin position="32"/>
        <end position="49"/>
    </location>
</feature>
<evidence type="ECO:0000256" key="4">
    <source>
        <dbReference type="ARBA" id="ARBA00022679"/>
    </source>
</evidence>
<evidence type="ECO:0000256" key="2">
    <source>
        <dbReference type="ARBA" id="ARBA00005189"/>
    </source>
</evidence>
<evidence type="ECO:0000256" key="9">
    <source>
        <dbReference type="ARBA" id="ARBA00023136"/>
    </source>
</evidence>
<evidence type="ECO:0000256" key="8">
    <source>
        <dbReference type="ARBA" id="ARBA00023098"/>
    </source>
</evidence>
<dbReference type="OrthoDB" id="10265393at2759"/>
<feature type="transmembrane region" description="Helical" evidence="13">
    <location>
        <begin position="289"/>
        <end position="310"/>
    </location>
</feature>
<feature type="transmembrane region" description="Helical" evidence="13">
    <location>
        <begin position="61"/>
        <end position="82"/>
    </location>
</feature>
<keyword evidence="4" id="KW-0808">Transferase</keyword>
<dbReference type="InterPro" id="IPR004277">
    <property type="entry name" value="PSS"/>
</dbReference>
<evidence type="ECO:0000256" key="10">
    <source>
        <dbReference type="ARBA" id="ARBA00023209"/>
    </source>
</evidence>
<evidence type="ECO:0000256" key="13">
    <source>
        <dbReference type="SAM" id="Phobius"/>
    </source>
</evidence>
<evidence type="ECO:0000256" key="6">
    <source>
        <dbReference type="ARBA" id="ARBA00022824"/>
    </source>
</evidence>